<evidence type="ECO:0000256" key="2">
    <source>
        <dbReference type="SAM" id="MobiDB-lite"/>
    </source>
</evidence>
<reference evidence="4" key="1">
    <citation type="submission" date="2016-10" db="EMBL/GenBank/DDBJ databases">
        <authorList>
            <person name="Varghese N."/>
            <person name="Submissions S."/>
        </authorList>
    </citation>
    <scope>NUCLEOTIDE SEQUENCE [LARGE SCALE GENOMIC DNA]</scope>
    <source>
        <strain evidence="4">DSM 16858</strain>
    </source>
</reference>
<evidence type="ECO:0000313" key="3">
    <source>
        <dbReference type="EMBL" id="SEU36998.1"/>
    </source>
</evidence>
<protein>
    <submittedName>
        <fullName evidence="3">Phage integrase family protein</fullName>
    </submittedName>
</protein>
<dbReference type="GO" id="GO:0015074">
    <property type="term" value="P:DNA integration"/>
    <property type="evidence" value="ECO:0007669"/>
    <property type="project" value="InterPro"/>
</dbReference>
<feature type="region of interest" description="Disordered" evidence="2">
    <location>
        <begin position="358"/>
        <end position="380"/>
    </location>
</feature>
<dbReference type="SUPFAM" id="SSF56349">
    <property type="entry name" value="DNA breaking-rejoining enzymes"/>
    <property type="match status" value="1"/>
</dbReference>
<dbReference type="GO" id="GO:0003677">
    <property type="term" value="F:DNA binding"/>
    <property type="evidence" value="ECO:0007669"/>
    <property type="project" value="InterPro"/>
</dbReference>
<name>A0A1I0LBT5_9BACT</name>
<dbReference type="RefSeq" id="WP_093525668.1">
    <property type="nucleotide sequence ID" value="NZ_FOIJ01000023.1"/>
</dbReference>
<accession>A0A1I0LBT5</accession>
<keyword evidence="4" id="KW-1185">Reference proteome</keyword>
<gene>
    <name evidence="3" type="ORF">SAMN05443639_12333</name>
</gene>
<dbReference type="Gene3D" id="1.10.443.10">
    <property type="entry name" value="Intergrase catalytic core"/>
    <property type="match status" value="1"/>
</dbReference>
<dbReference type="EMBL" id="FOIJ01000023">
    <property type="protein sequence ID" value="SEU36998.1"/>
    <property type="molecule type" value="Genomic_DNA"/>
</dbReference>
<dbReference type="Proteomes" id="UP000199181">
    <property type="component" value="Unassembled WGS sequence"/>
</dbReference>
<sequence>MTRAKKPKTQAKPKKTDTRQAELPLVAEIPTLGEIVEWYRKAHLSDPAINRNTRRGLQSTLRMALAHFGPEARPTLGQARMWLAQRVAMRELLPGGANSHRDRMHAVYTLAQQQFRPLLLNAFSFERFPGEKVKPEGLKDPARSWPKLLAAMPDDRARAFISLMRKRGFRLGEPLGLEWRHVKQDAPGGPSIHLEQQRDAWDSVPRPLKHTALAALMKLDKETARYLRSVQRSLKLRSPLFGSRTGALAGTAPCKDGTQRHYVFPYREKHLLELVRRARGACPEEFPVGKRGVRAGKMWHRLRHTYGTDVARTSGVEDAKKLLRHKYITSTQLYTTAVVGVPVSAEVLDRFDAAMEQQEQAPQEQSTVSACGGKSDTVNG</sequence>
<evidence type="ECO:0000313" key="4">
    <source>
        <dbReference type="Proteomes" id="UP000199181"/>
    </source>
</evidence>
<organism evidence="3 4">
    <name type="scientific">Stigmatella erecta</name>
    <dbReference type="NCBI Taxonomy" id="83460"/>
    <lineage>
        <taxon>Bacteria</taxon>
        <taxon>Pseudomonadati</taxon>
        <taxon>Myxococcota</taxon>
        <taxon>Myxococcia</taxon>
        <taxon>Myxococcales</taxon>
        <taxon>Cystobacterineae</taxon>
        <taxon>Archangiaceae</taxon>
        <taxon>Stigmatella</taxon>
    </lineage>
</organism>
<proteinExistence type="predicted"/>
<evidence type="ECO:0000256" key="1">
    <source>
        <dbReference type="ARBA" id="ARBA00023172"/>
    </source>
</evidence>
<dbReference type="GO" id="GO:0006310">
    <property type="term" value="P:DNA recombination"/>
    <property type="evidence" value="ECO:0007669"/>
    <property type="project" value="UniProtKB-KW"/>
</dbReference>
<dbReference type="InterPro" id="IPR013762">
    <property type="entry name" value="Integrase-like_cat_sf"/>
</dbReference>
<keyword evidence="1" id="KW-0233">DNA recombination</keyword>
<dbReference type="InterPro" id="IPR011010">
    <property type="entry name" value="DNA_brk_join_enz"/>
</dbReference>
<dbReference type="AlphaFoldDB" id="A0A1I0LBT5"/>